<feature type="transmembrane region" description="Helical" evidence="6">
    <location>
        <begin position="50"/>
        <end position="73"/>
    </location>
</feature>
<reference evidence="8" key="1">
    <citation type="journal article" date="2019" name="Int. J. Syst. Evol. Microbiol.">
        <title>The Global Catalogue of Microorganisms (GCM) 10K type strain sequencing project: providing services to taxonomists for standard genome sequencing and annotation.</title>
        <authorList>
            <consortium name="The Broad Institute Genomics Platform"/>
            <consortium name="The Broad Institute Genome Sequencing Center for Infectious Disease"/>
            <person name="Wu L."/>
            <person name="Ma J."/>
        </authorList>
    </citation>
    <scope>NUCLEOTIDE SEQUENCE [LARGE SCALE GENOMIC DNA]</scope>
    <source>
        <strain evidence="8">TISTR 932</strain>
    </source>
</reference>
<feature type="transmembrane region" description="Helical" evidence="6">
    <location>
        <begin position="118"/>
        <end position="138"/>
    </location>
</feature>
<keyword evidence="4 6" id="KW-1133">Transmembrane helix</keyword>
<evidence type="ECO:0000256" key="1">
    <source>
        <dbReference type="ARBA" id="ARBA00004651"/>
    </source>
</evidence>
<feature type="transmembrane region" description="Helical" evidence="6">
    <location>
        <begin position="451"/>
        <end position="471"/>
    </location>
</feature>
<dbReference type="InterPro" id="IPR024923">
    <property type="entry name" value="PG_synth_SpoVB"/>
</dbReference>
<dbReference type="PANTHER" id="PTHR30250:SF29">
    <property type="entry name" value="POLYSACCHARIDE BIOSYNTHESIS PROTEIN C-TERMINAL DOMAIN-CONTAINING PROTEIN"/>
    <property type="match status" value="1"/>
</dbReference>
<feature type="transmembrane region" description="Helical" evidence="6">
    <location>
        <begin position="237"/>
        <end position="264"/>
    </location>
</feature>
<dbReference type="PANTHER" id="PTHR30250">
    <property type="entry name" value="PST FAMILY PREDICTED COLANIC ACID TRANSPORTER"/>
    <property type="match status" value="1"/>
</dbReference>
<keyword evidence="5 6" id="KW-0472">Membrane</keyword>
<feature type="transmembrane region" description="Helical" evidence="6">
    <location>
        <begin position="326"/>
        <end position="345"/>
    </location>
</feature>
<keyword evidence="2" id="KW-1003">Cell membrane</keyword>
<dbReference type="Proteomes" id="UP001597427">
    <property type="component" value="Unassembled WGS sequence"/>
</dbReference>
<evidence type="ECO:0000313" key="8">
    <source>
        <dbReference type="Proteomes" id="UP001597427"/>
    </source>
</evidence>
<evidence type="ECO:0000256" key="2">
    <source>
        <dbReference type="ARBA" id="ARBA00022475"/>
    </source>
</evidence>
<dbReference type="InterPro" id="IPR050833">
    <property type="entry name" value="Poly_Biosynth_Transport"/>
</dbReference>
<feature type="transmembrane region" description="Helical" evidence="6">
    <location>
        <begin position="357"/>
        <end position="375"/>
    </location>
</feature>
<evidence type="ECO:0000256" key="4">
    <source>
        <dbReference type="ARBA" id="ARBA00022989"/>
    </source>
</evidence>
<evidence type="ECO:0000313" key="7">
    <source>
        <dbReference type="EMBL" id="MFD2727910.1"/>
    </source>
</evidence>
<feature type="transmembrane region" description="Helical" evidence="6">
    <location>
        <begin position="186"/>
        <end position="205"/>
    </location>
</feature>
<feature type="transmembrane region" description="Helical" evidence="6">
    <location>
        <begin position="159"/>
        <end position="180"/>
    </location>
</feature>
<dbReference type="CDD" id="cd13124">
    <property type="entry name" value="MATE_SpoVB_like"/>
    <property type="match status" value="1"/>
</dbReference>
<comment type="caution">
    <text evidence="7">The sequence shown here is derived from an EMBL/GenBank/DDBJ whole genome shotgun (WGS) entry which is preliminary data.</text>
</comment>
<proteinExistence type="predicted"/>
<comment type="subcellular location">
    <subcellularLocation>
        <location evidence="1">Cell membrane</location>
        <topology evidence="1">Multi-pass membrane protein</topology>
    </subcellularLocation>
</comment>
<organism evidence="7 8">
    <name type="scientific">Enterococcus camelliae</name>
    <dbReference type="NCBI Taxonomy" id="453959"/>
    <lineage>
        <taxon>Bacteria</taxon>
        <taxon>Bacillati</taxon>
        <taxon>Bacillota</taxon>
        <taxon>Bacilli</taxon>
        <taxon>Lactobacillales</taxon>
        <taxon>Enterococcaceae</taxon>
        <taxon>Enterococcus</taxon>
    </lineage>
</organism>
<evidence type="ECO:0000256" key="3">
    <source>
        <dbReference type="ARBA" id="ARBA00022692"/>
    </source>
</evidence>
<feature type="transmembrane region" description="Helical" evidence="6">
    <location>
        <begin position="12"/>
        <end position="30"/>
    </location>
</feature>
<dbReference type="EMBL" id="JBHUMO010000001">
    <property type="protein sequence ID" value="MFD2727910.1"/>
    <property type="molecule type" value="Genomic_DNA"/>
</dbReference>
<feature type="transmembrane region" description="Helical" evidence="6">
    <location>
        <begin position="85"/>
        <end position="106"/>
    </location>
</feature>
<protein>
    <submittedName>
        <fullName evidence="7">Oligosaccharide flippase family protein</fullName>
    </submittedName>
</protein>
<dbReference type="InterPro" id="IPR002797">
    <property type="entry name" value="Polysacc_synth"/>
</dbReference>
<feature type="transmembrane region" description="Helical" evidence="6">
    <location>
        <begin position="413"/>
        <end position="431"/>
    </location>
</feature>
<keyword evidence="8" id="KW-1185">Reference proteome</keyword>
<evidence type="ECO:0000256" key="6">
    <source>
        <dbReference type="SAM" id="Phobius"/>
    </source>
</evidence>
<gene>
    <name evidence="7" type="ORF">ACFSR0_00435</name>
</gene>
<keyword evidence="3 6" id="KW-0812">Transmembrane</keyword>
<accession>A0ABW5THA8</accession>
<dbReference type="RefSeq" id="WP_379978798.1">
    <property type="nucleotide sequence ID" value="NZ_JBHUMO010000001.1"/>
</dbReference>
<evidence type="ECO:0000256" key="5">
    <source>
        <dbReference type="ARBA" id="ARBA00023136"/>
    </source>
</evidence>
<name>A0ABW5THA8_9ENTE</name>
<dbReference type="Pfam" id="PF01943">
    <property type="entry name" value="Polysacc_synt"/>
    <property type="match status" value="1"/>
</dbReference>
<feature type="transmembrane region" description="Helical" evidence="6">
    <location>
        <begin position="284"/>
        <end position="305"/>
    </location>
</feature>
<feature type="transmembrane region" description="Helical" evidence="6">
    <location>
        <begin position="483"/>
        <end position="502"/>
    </location>
</feature>
<sequence length="528" mass="59199">MEKRQIHSLVRGAFVLTLASFFAKLLSAVYRVPFQNLAGDRGFYVYQQIYPIYGIAMTIALTSIPQFLSKLLVGQSPLEKRTILRTYFSFIAALSFLTWLFFMVTSKWLALGMGDGQLAPLIRVTSFTFLLIPFLAFYRGSFQGDLYMVPTAVSQIVEQIVRVGIILLAAWGFVVFDYSVYRVGEYALSGSLFGGLVAWMVLAHYHRKMTGSTLHFTRLLAIKRPTRKARIRFYREAGMLTVFSALLILFQLIDSFFVVNGLIFSGVSKEVAQLSKGVYDRGQPLVQLGLVVAGALGTSFLPALTEYLRTQKFAKFRFSAMMYLRLTVSLSLAASFGLALLMPFINYTLFKDFQGTWTLVLFVFAIAFMAVIQAFQSIEQSRNKVLASFKAAVCGCVIKFCTTGVLTALFGTIGASLSTLLGLAFVFGTFLHFDELQLHQFWSQRKFGWRLVGALVGMVGVLFLYDGMWFLILPEKWHRSTTLMVSIGGVGIGAITFVTLALKLKVFTIREWLFIPFGEKLLRIGVKK</sequence>